<protein>
    <submittedName>
        <fullName evidence="2">Random slug protein 5</fullName>
    </submittedName>
</protein>
<dbReference type="InterPro" id="IPR036865">
    <property type="entry name" value="CRAL-TRIO_dom_sf"/>
</dbReference>
<gene>
    <name evidence="2" type="ORF">D915_003123</name>
</gene>
<dbReference type="EMBL" id="JXXN02000859">
    <property type="protein sequence ID" value="THD26116.1"/>
    <property type="molecule type" value="Genomic_DNA"/>
</dbReference>
<sequence length="201" mass="23098">MTAQTCHPRLGYDCAQLMSNHYPERLGLAICIRPGPVFKVAWQAIKPFLPQTTVAKVTMVNNKSQLKNVLEQHFSPSMIRWIQTEYTLNRQKPTYLRYRNFYCPSTDPKSEHDPRGEISYVRDWIEQKHPSGYQPHPNMSEFLTGKLRTLTPSSSFAVDGNGFTAEDEDEEVNEMDEADARKLMASLPDEFQIPANAQKFI</sequence>
<name>A0A4E0REU5_FASHE</name>
<dbReference type="GO" id="GO:0008526">
    <property type="term" value="F:phosphatidylinositol transfer activity"/>
    <property type="evidence" value="ECO:0007669"/>
    <property type="project" value="TreeGrafter"/>
</dbReference>
<evidence type="ECO:0000313" key="2">
    <source>
        <dbReference type="EMBL" id="THD26116.1"/>
    </source>
</evidence>
<dbReference type="InterPro" id="IPR052578">
    <property type="entry name" value="PI_Transfer_CRAL-TRIO"/>
</dbReference>
<dbReference type="PROSITE" id="PS50191">
    <property type="entry name" value="CRAL_TRIO"/>
    <property type="match status" value="1"/>
</dbReference>
<dbReference type="PANTHER" id="PTHR45824:SF29">
    <property type="entry name" value="GH16843P"/>
    <property type="match status" value="1"/>
</dbReference>
<dbReference type="Proteomes" id="UP000230066">
    <property type="component" value="Unassembled WGS sequence"/>
</dbReference>
<dbReference type="Gene3D" id="3.40.525.10">
    <property type="entry name" value="CRAL-TRIO lipid binding domain"/>
    <property type="match status" value="1"/>
</dbReference>
<dbReference type="AlphaFoldDB" id="A0A4E0REU5"/>
<comment type="caution">
    <text evidence="2">The sequence shown here is derived from an EMBL/GenBank/DDBJ whole genome shotgun (WGS) entry which is preliminary data.</text>
</comment>
<accession>A0A4E0REU5</accession>
<dbReference type="InterPro" id="IPR001251">
    <property type="entry name" value="CRAL-TRIO_dom"/>
</dbReference>
<evidence type="ECO:0000313" key="3">
    <source>
        <dbReference type="Proteomes" id="UP000230066"/>
    </source>
</evidence>
<proteinExistence type="predicted"/>
<evidence type="ECO:0000259" key="1">
    <source>
        <dbReference type="PROSITE" id="PS50191"/>
    </source>
</evidence>
<feature type="domain" description="CRAL-TRIO" evidence="1">
    <location>
        <begin position="17"/>
        <end position="86"/>
    </location>
</feature>
<dbReference type="PANTHER" id="PTHR45824">
    <property type="entry name" value="GH16843P"/>
    <property type="match status" value="1"/>
</dbReference>
<dbReference type="CDD" id="cd00170">
    <property type="entry name" value="SEC14"/>
    <property type="match status" value="1"/>
</dbReference>
<dbReference type="SUPFAM" id="SSF52087">
    <property type="entry name" value="CRAL/TRIO domain"/>
    <property type="match status" value="1"/>
</dbReference>
<organism evidence="2 3">
    <name type="scientific">Fasciola hepatica</name>
    <name type="common">Liver fluke</name>
    <dbReference type="NCBI Taxonomy" id="6192"/>
    <lineage>
        <taxon>Eukaryota</taxon>
        <taxon>Metazoa</taxon>
        <taxon>Spiralia</taxon>
        <taxon>Lophotrochozoa</taxon>
        <taxon>Platyhelminthes</taxon>
        <taxon>Trematoda</taxon>
        <taxon>Digenea</taxon>
        <taxon>Plagiorchiida</taxon>
        <taxon>Echinostomata</taxon>
        <taxon>Echinostomatoidea</taxon>
        <taxon>Fasciolidae</taxon>
        <taxon>Fasciola</taxon>
    </lineage>
</organism>
<reference evidence="2" key="1">
    <citation type="submission" date="2019-03" db="EMBL/GenBank/DDBJ databases">
        <title>Improved annotation for the trematode Fasciola hepatica.</title>
        <authorList>
            <person name="Choi Y.-J."/>
            <person name="Martin J."/>
            <person name="Mitreva M."/>
        </authorList>
    </citation>
    <scope>NUCLEOTIDE SEQUENCE [LARGE SCALE GENOMIC DNA]</scope>
</reference>
<keyword evidence="3" id="KW-1185">Reference proteome</keyword>
<dbReference type="Pfam" id="PF00650">
    <property type="entry name" value="CRAL_TRIO"/>
    <property type="match status" value="1"/>
</dbReference>